<dbReference type="AlphaFoldDB" id="A0A240PK81"/>
<name>A0A240PK81_9DIPT</name>
<accession>A0A240PK81</accession>
<evidence type="ECO:0000313" key="2">
    <source>
        <dbReference type="EnsemblMetazoa" id="AEPI015272-PA"/>
    </source>
</evidence>
<dbReference type="Pfam" id="PF02958">
    <property type="entry name" value="EcKL"/>
    <property type="match status" value="2"/>
</dbReference>
<dbReference type="Gene3D" id="3.90.1200.10">
    <property type="match status" value="2"/>
</dbReference>
<dbReference type="SMART" id="SM00587">
    <property type="entry name" value="CHK"/>
    <property type="match status" value="2"/>
</dbReference>
<reference evidence="3" key="1">
    <citation type="submission" date="2013-03" db="EMBL/GenBank/DDBJ databases">
        <title>The Genome Sequence of Anopheles epiroticus epiroticus2.</title>
        <authorList>
            <consortium name="The Broad Institute Genomics Platform"/>
            <person name="Neafsey D.E."/>
            <person name="Howell P."/>
            <person name="Walker B."/>
            <person name="Young S.K."/>
            <person name="Zeng Q."/>
            <person name="Gargeya S."/>
            <person name="Fitzgerald M."/>
            <person name="Haas B."/>
            <person name="Abouelleil A."/>
            <person name="Allen A.W."/>
            <person name="Alvarado L."/>
            <person name="Arachchi H.M."/>
            <person name="Berlin A.M."/>
            <person name="Chapman S.B."/>
            <person name="Gainer-Dewar J."/>
            <person name="Goldberg J."/>
            <person name="Griggs A."/>
            <person name="Gujja S."/>
            <person name="Hansen M."/>
            <person name="Howarth C."/>
            <person name="Imamovic A."/>
            <person name="Ireland A."/>
            <person name="Larimer J."/>
            <person name="McCowan C."/>
            <person name="Murphy C."/>
            <person name="Pearson M."/>
            <person name="Poon T.W."/>
            <person name="Priest M."/>
            <person name="Roberts A."/>
            <person name="Saif S."/>
            <person name="Shea T."/>
            <person name="Sisk P."/>
            <person name="Sykes S."/>
            <person name="Wortman J."/>
            <person name="Nusbaum C."/>
            <person name="Birren B."/>
        </authorList>
    </citation>
    <scope>NUCLEOTIDE SEQUENCE [LARGE SCALE GENOMIC DNA]</scope>
    <source>
        <strain evidence="3">Epiroticus2</strain>
    </source>
</reference>
<keyword evidence="3" id="KW-1185">Reference proteome</keyword>
<dbReference type="EnsemblMetazoa" id="AEPI015272-RA">
    <property type="protein sequence ID" value="AEPI015272-PA"/>
    <property type="gene ID" value="AEPI015272"/>
</dbReference>
<feature type="domain" description="CHK kinase-like" evidence="1">
    <location>
        <begin position="566"/>
        <end position="761"/>
    </location>
</feature>
<sequence>MSSSKPVAIPEWMTSRFFVDAIAKALNTTANECAIEHLDVRPATEAGDNFVSIMYRVKVTVLLNGAQDRQIVSLIVKALPQMGLSEEIILSMNVFPKEMAVYTEILPAFEALYRERGVDVAFGPHCLKHCNEPTDIIVMEDLQDRNFQMAERQKGLDLEHCHTLLRRLAQFHAASAVYYERNGPYDDKFSEGMYAEKNRAMFEQFQAQHDIFMYETMCKWPNNGKLYAELMKRWGMDMFDAMLRITKSDPAKFNVLNHGDMWCNNMMFQYDDSGKIKEITLVDFQMCVWSSPVIDLHYFIFSSVRANLKLRELDHLISFYYEQLTENLTLLEYAGVRPSLQDLHSDFIERQLYGLSTAFSVFPICVMEKTENASIDLMLDQGDAGTAFKEKMYNGSAYVEQMGPILEYFYNSGAFDINQLGYQRPADVVCDQSLHLPLWLDQRFFDDVVVAKLGPCPPGERRHIRKVHIELATGKGDNYASILYRAKVDVLAQGTGIVESFSTIVKAPAKGVLGEQAAYLNLSSREIQMYRELLPAFERLYRDKGVSVRFGPRCFKVCEGIPADVMVLEDLTHGGVYRMADRRAGLDQHHTELVLEQLAQMHASSAVHVDQGNPLSSDFRGPKAIESLKKMGNQLFQPMLDSMLEFMASWDFIPADHYADLKQMATGVFDELATIITPREDRFNVLNHGDLWVNNVMYQYNANSDRASGVTLLDFQLCCWASPMVDLHSFLFSSVRADLRLTKLNYFLRYYQEKLAENLVLLGYGKRIPTLQQLHVDFNDHLLLGLISATLVLAFALVPDTEDASLDAAVGSGSDAGKRFQKQMLDNEELKSQLKLLLPYFRNRGVPRKGNLPLADVKQ</sequence>
<dbReference type="PANTHER" id="PTHR11012:SF6">
    <property type="entry name" value="CHK DOMAIN OV1-RELATED"/>
    <property type="match status" value="1"/>
</dbReference>
<dbReference type="Proteomes" id="UP000075885">
    <property type="component" value="Unassembled WGS sequence"/>
</dbReference>
<dbReference type="VEuPathDB" id="VectorBase:AEPI015272"/>
<dbReference type="InterPro" id="IPR004119">
    <property type="entry name" value="EcKL"/>
</dbReference>
<dbReference type="InterPro" id="IPR015897">
    <property type="entry name" value="CHK_kinase-like"/>
</dbReference>
<proteinExistence type="predicted"/>
<organism evidence="2 3">
    <name type="scientific">Anopheles epiroticus</name>
    <dbReference type="NCBI Taxonomy" id="199890"/>
    <lineage>
        <taxon>Eukaryota</taxon>
        <taxon>Metazoa</taxon>
        <taxon>Ecdysozoa</taxon>
        <taxon>Arthropoda</taxon>
        <taxon>Hexapoda</taxon>
        <taxon>Insecta</taxon>
        <taxon>Pterygota</taxon>
        <taxon>Neoptera</taxon>
        <taxon>Endopterygota</taxon>
        <taxon>Diptera</taxon>
        <taxon>Nematocera</taxon>
        <taxon>Culicoidea</taxon>
        <taxon>Culicidae</taxon>
        <taxon>Anophelinae</taxon>
        <taxon>Anopheles</taxon>
    </lineage>
</organism>
<evidence type="ECO:0000313" key="3">
    <source>
        <dbReference type="Proteomes" id="UP000075885"/>
    </source>
</evidence>
<feature type="domain" description="CHK kinase-like" evidence="1">
    <location>
        <begin position="137"/>
        <end position="330"/>
    </location>
</feature>
<dbReference type="SUPFAM" id="SSF56112">
    <property type="entry name" value="Protein kinase-like (PK-like)"/>
    <property type="match status" value="2"/>
</dbReference>
<evidence type="ECO:0000259" key="1">
    <source>
        <dbReference type="SMART" id="SM00587"/>
    </source>
</evidence>
<dbReference type="InterPro" id="IPR011009">
    <property type="entry name" value="Kinase-like_dom_sf"/>
</dbReference>
<dbReference type="PANTHER" id="PTHR11012">
    <property type="entry name" value="PROTEIN KINASE-LIKE DOMAIN-CONTAINING"/>
    <property type="match status" value="1"/>
</dbReference>
<protein>
    <recommendedName>
        <fullName evidence="1">CHK kinase-like domain-containing protein</fullName>
    </recommendedName>
</protein>
<reference evidence="2" key="2">
    <citation type="submission" date="2020-05" db="UniProtKB">
        <authorList>
            <consortium name="EnsemblMetazoa"/>
        </authorList>
    </citation>
    <scope>IDENTIFICATION</scope>
    <source>
        <strain evidence="2">Epiroticus2</strain>
    </source>
</reference>